<proteinExistence type="predicted"/>
<reference evidence="2" key="1">
    <citation type="journal article" date="2023" name="Nat. Plants">
        <title>Single-cell RNA sequencing provides a high-resolution roadmap for understanding the multicellular compartmentation of specialized metabolism.</title>
        <authorList>
            <person name="Sun S."/>
            <person name="Shen X."/>
            <person name="Li Y."/>
            <person name="Li Y."/>
            <person name="Wang S."/>
            <person name="Li R."/>
            <person name="Zhang H."/>
            <person name="Shen G."/>
            <person name="Guo B."/>
            <person name="Wei J."/>
            <person name="Xu J."/>
            <person name="St-Pierre B."/>
            <person name="Chen S."/>
            <person name="Sun C."/>
        </authorList>
    </citation>
    <scope>NUCLEOTIDE SEQUENCE [LARGE SCALE GENOMIC DNA]</scope>
</reference>
<organism evidence="1 2">
    <name type="scientific">Catharanthus roseus</name>
    <name type="common">Madagascar periwinkle</name>
    <name type="synonym">Vinca rosea</name>
    <dbReference type="NCBI Taxonomy" id="4058"/>
    <lineage>
        <taxon>Eukaryota</taxon>
        <taxon>Viridiplantae</taxon>
        <taxon>Streptophyta</taxon>
        <taxon>Embryophyta</taxon>
        <taxon>Tracheophyta</taxon>
        <taxon>Spermatophyta</taxon>
        <taxon>Magnoliopsida</taxon>
        <taxon>eudicotyledons</taxon>
        <taxon>Gunneridae</taxon>
        <taxon>Pentapetalae</taxon>
        <taxon>asterids</taxon>
        <taxon>lamiids</taxon>
        <taxon>Gentianales</taxon>
        <taxon>Apocynaceae</taxon>
        <taxon>Rauvolfioideae</taxon>
        <taxon>Vinceae</taxon>
        <taxon>Catharanthinae</taxon>
        <taxon>Catharanthus</taxon>
    </lineage>
</organism>
<evidence type="ECO:0000313" key="1">
    <source>
        <dbReference type="EMBL" id="KAI5672179.1"/>
    </source>
</evidence>
<sequence length="130" mass="15447">MKQCIELRKEIENAIRQGLLKDFIAQYADYHQEHKKKRDQEYRPQKTSQQANVREHKVINVISADNRKQYHKRHRQEEDDALLVVMLILAFAPSNESLLIIVVLQMSSSRMHLIKWASFSEISNLREHHS</sequence>
<dbReference type="Proteomes" id="UP001060085">
    <property type="component" value="Linkage Group LG03"/>
</dbReference>
<accession>A0ACC0BHR1</accession>
<evidence type="ECO:0000313" key="2">
    <source>
        <dbReference type="Proteomes" id="UP001060085"/>
    </source>
</evidence>
<keyword evidence="2" id="KW-1185">Reference proteome</keyword>
<gene>
    <name evidence="1" type="ORF">M9H77_12543</name>
</gene>
<name>A0ACC0BHR1_CATRO</name>
<dbReference type="EMBL" id="CM044703">
    <property type="protein sequence ID" value="KAI5672179.1"/>
    <property type="molecule type" value="Genomic_DNA"/>
</dbReference>
<comment type="caution">
    <text evidence="1">The sequence shown here is derived from an EMBL/GenBank/DDBJ whole genome shotgun (WGS) entry which is preliminary data.</text>
</comment>
<protein>
    <submittedName>
        <fullName evidence="1">Uncharacterized protein</fullName>
    </submittedName>
</protein>